<keyword evidence="6 12" id="KW-0408">Iron</keyword>
<dbReference type="InterPro" id="IPR011257">
    <property type="entry name" value="DNA_glycosylase"/>
</dbReference>
<evidence type="ECO:0000256" key="9">
    <source>
        <dbReference type="ARBA" id="ARBA00023204"/>
    </source>
</evidence>
<dbReference type="PROSITE" id="PS00764">
    <property type="entry name" value="ENDONUCLEASE_III_1"/>
    <property type="match status" value="1"/>
</dbReference>
<evidence type="ECO:0000256" key="8">
    <source>
        <dbReference type="ARBA" id="ARBA00023125"/>
    </source>
</evidence>
<evidence type="ECO:0000256" key="3">
    <source>
        <dbReference type="ARBA" id="ARBA00022723"/>
    </source>
</evidence>
<dbReference type="Pfam" id="PF00633">
    <property type="entry name" value="HHH"/>
    <property type="match status" value="1"/>
</dbReference>
<dbReference type="Proteomes" id="UP000288197">
    <property type="component" value="Unassembled WGS sequence"/>
</dbReference>
<dbReference type="SUPFAM" id="SSF48150">
    <property type="entry name" value="DNA-glycosylase"/>
    <property type="match status" value="1"/>
</dbReference>
<keyword evidence="5 12" id="KW-0378">Hydrolase</keyword>
<evidence type="ECO:0000256" key="11">
    <source>
        <dbReference type="ARBA" id="ARBA00023295"/>
    </source>
</evidence>
<dbReference type="CDD" id="cd00056">
    <property type="entry name" value="ENDO3c"/>
    <property type="match status" value="1"/>
</dbReference>
<dbReference type="GO" id="GO:0019104">
    <property type="term" value="F:DNA N-glycosylase activity"/>
    <property type="evidence" value="ECO:0007669"/>
    <property type="project" value="UniProtKB-UniRule"/>
</dbReference>
<dbReference type="FunFam" id="1.10.340.30:FF:000001">
    <property type="entry name" value="Endonuclease III"/>
    <property type="match status" value="1"/>
</dbReference>
<evidence type="ECO:0000256" key="2">
    <source>
        <dbReference type="ARBA" id="ARBA00022485"/>
    </source>
</evidence>
<feature type="binding site" evidence="12">
    <location>
        <position position="205"/>
    </location>
    <ligand>
        <name>[4Fe-4S] cluster</name>
        <dbReference type="ChEBI" id="CHEBI:49883"/>
    </ligand>
</feature>
<keyword evidence="11 12" id="KW-0326">Glycosidase</keyword>
<evidence type="ECO:0000256" key="7">
    <source>
        <dbReference type="ARBA" id="ARBA00023014"/>
    </source>
</evidence>
<dbReference type="OrthoDB" id="9800977at2"/>
<dbReference type="FunFam" id="1.10.1670.10:FF:000001">
    <property type="entry name" value="Endonuclease III"/>
    <property type="match status" value="1"/>
</dbReference>
<dbReference type="GO" id="GO:0003677">
    <property type="term" value="F:DNA binding"/>
    <property type="evidence" value="ECO:0007669"/>
    <property type="project" value="UniProtKB-UniRule"/>
</dbReference>
<evidence type="ECO:0000256" key="1">
    <source>
        <dbReference type="ARBA" id="ARBA00008343"/>
    </source>
</evidence>
<dbReference type="Pfam" id="PF00730">
    <property type="entry name" value="HhH-GPD"/>
    <property type="match status" value="1"/>
</dbReference>
<keyword evidence="14" id="KW-0255">Endonuclease</keyword>
<dbReference type="NCBIfam" id="TIGR01083">
    <property type="entry name" value="nth"/>
    <property type="match status" value="1"/>
</dbReference>
<dbReference type="InterPro" id="IPR004035">
    <property type="entry name" value="Endouclease-III_FeS-bd_BS"/>
</dbReference>
<comment type="cofactor">
    <cofactor evidence="12">
        <name>[4Fe-4S] cluster</name>
        <dbReference type="ChEBI" id="CHEBI:49883"/>
    </cofactor>
    <text evidence="12">Binds 1 [4Fe-4S] cluster.</text>
</comment>
<dbReference type="PANTHER" id="PTHR10359">
    <property type="entry name" value="A/G-SPECIFIC ADENINE GLYCOSYLASE/ENDONUCLEASE III"/>
    <property type="match status" value="1"/>
</dbReference>
<keyword evidence="2 12" id="KW-0004">4Fe-4S</keyword>
<feature type="binding site" evidence="12">
    <location>
        <position position="189"/>
    </location>
    <ligand>
        <name>[4Fe-4S] cluster</name>
        <dbReference type="ChEBI" id="CHEBI:49883"/>
    </ligand>
</feature>
<keyword evidence="8 12" id="KW-0238">DNA-binding</keyword>
<comment type="similarity">
    <text evidence="1 12">Belongs to the Nth/MutY family.</text>
</comment>
<dbReference type="GO" id="GO:0046872">
    <property type="term" value="F:metal ion binding"/>
    <property type="evidence" value="ECO:0007669"/>
    <property type="project" value="UniProtKB-KW"/>
</dbReference>
<feature type="domain" description="HhH-GPD" evidence="13">
    <location>
        <begin position="39"/>
        <end position="187"/>
    </location>
</feature>
<evidence type="ECO:0000313" key="14">
    <source>
        <dbReference type="EMBL" id="RST99911.1"/>
    </source>
</evidence>
<dbReference type="GO" id="GO:0006285">
    <property type="term" value="P:base-excision repair, AP site formation"/>
    <property type="evidence" value="ECO:0007669"/>
    <property type="project" value="TreeGrafter"/>
</dbReference>
<dbReference type="InterPro" id="IPR003265">
    <property type="entry name" value="HhH-GPD_domain"/>
</dbReference>
<dbReference type="SMART" id="SM00478">
    <property type="entry name" value="ENDO3c"/>
    <property type="match status" value="1"/>
</dbReference>
<dbReference type="HAMAP" id="MF_00942">
    <property type="entry name" value="Nth"/>
    <property type="match status" value="1"/>
</dbReference>
<dbReference type="Gene3D" id="1.10.1670.10">
    <property type="entry name" value="Helix-hairpin-Helix base-excision DNA repair enzymes (C-terminal)"/>
    <property type="match status" value="1"/>
</dbReference>
<gene>
    <name evidence="12" type="primary">nth</name>
    <name evidence="14" type="ORF">CBF32_11085</name>
</gene>
<dbReference type="RefSeq" id="WP_114290298.1">
    <property type="nucleotide sequence ID" value="NZ_CP081459.1"/>
</dbReference>
<dbReference type="AlphaFoldDB" id="A0A369AVH0"/>
<evidence type="ECO:0000256" key="5">
    <source>
        <dbReference type="ARBA" id="ARBA00022801"/>
    </source>
</evidence>
<reference evidence="14 15" key="1">
    <citation type="submission" date="2017-05" db="EMBL/GenBank/DDBJ databases">
        <title>Vagococcus spp. assemblies.</title>
        <authorList>
            <person name="Gulvik C.A."/>
        </authorList>
    </citation>
    <scope>NUCLEOTIDE SEQUENCE [LARGE SCALE GENOMIC DNA]</scope>
    <source>
        <strain evidence="14 15">NCFB 2497</strain>
    </source>
</reference>
<keyword evidence="9 12" id="KW-0234">DNA repair</keyword>
<keyword evidence="15" id="KW-1185">Reference proteome</keyword>
<dbReference type="GO" id="GO:0051539">
    <property type="term" value="F:4 iron, 4 sulfur cluster binding"/>
    <property type="evidence" value="ECO:0007669"/>
    <property type="project" value="UniProtKB-UniRule"/>
</dbReference>
<keyword evidence="7 12" id="KW-0411">Iron-sulfur</keyword>
<dbReference type="InterPro" id="IPR000445">
    <property type="entry name" value="HhH_motif"/>
</dbReference>
<keyword evidence="10 12" id="KW-0456">Lyase</keyword>
<proteinExistence type="inferred from homology"/>
<dbReference type="InterPro" id="IPR005759">
    <property type="entry name" value="Nth"/>
</dbReference>
<dbReference type="Gene3D" id="1.10.340.30">
    <property type="entry name" value="Hypothetical protein, domain 2"/>
    <property type="match status" value="1"/>
</dbReference>
<name>A0A369AVH0_9ENTE</name>
<comment type="function">
    <text evidence="12">DNA repair enzyme that has both DNA N-glycosylase activity and AP-lyase activity. The DNA N-glycosylase activity releases various damaged pyrimidines from DNA by cleaving the N-glycosidic bond, leaving an AP (apurinic/apyrimidinic) site. The AP-lyase activity cleaves the phosphodiester bond 3' to the AP site by a beta-elimination, leaving a 3'-terminal unsaturated sugar and a product with a terminal 5'-phosphate.</text>
</comment>
<protein>
    <recommendedName>
        <fullName evidence="12">Endonuclease III</fullName>
        <ecNumber evidence="12">4.2.99.18</ecNumber>
    </recommendedName>
    <alternativeName>
        <fullName evidence="12">DNA-(apurinic or apyrimidinic site) lyase</fullName>
    </alternativeName>
</protein>
<evidence type="ECO:0000313" key="15">
    <source>
        <dbReference type="Proteomes" id="UP000288197"/>
    </source>
</evidence>
<dbReference type="SMART" id="SM00525">
    <property type="entry name" value="FES"/>
    <property type="match status" value="1"/>
</dbReference>
<feature type="binding site" evidence="12">
    <location>
        <position position="196"/>
    </location>
    <ligand>
        <name>[4Fe-4S] cluster</name>
        <dbReference type="ChEBI" id="CHEBI:49883"/>
    </ligand>
</feature>
<feature type="binding site" evidence="12">
    <location>
        <position position="199"/>
    </location>
    <ligand>
        <name>[4Fe-4S] cluster</name>
        <dbReference type="ChEBI" id="CHEBI:49883"/>
    </ligand>
</feature>
<dbReference type="GO" id="GO:0140078">
    <property type="term" value="F:class I DNA-(apurinic or apyrimidinic site) endonuclease activity"/>
    <property type="evidence" value="ECO:0007669"/>
    <property type="project" value="UniProtKB-EC"/>
</dbReference>
<dbReference type="GeneID" id="63147226"/>
<dbReference type="EMBL" id="NGJX01000013">
    <property type="protein sequence ID" value="RST99911.1"/>
    <property type="molecule type" value="Genomic_DNA"/>
</dbReference>
<comment type="catalytic activity">
    <reaction evidence="12">
        <text>2'-deoxyribonucleotide-(2'-deoxyribose 5'-phosphate)-2'-deoxyribonucleotide-DNA = a 3'-end 2'-deoxyribonucleotide-(2,3-dehydro-2,3-deoxyribose 5'-phosphate)-DNA + a 5'-end 5'-phospho-2'-deoxyribonucleoside-DNA + H(+)</text>
        <dbReference type="Rhea" id="RHEA:66592"/>
        <dbReference type="Rhea" id="RHEA-COMP:13180"/>
        <dbReference type="Rhea" id="RHEA-COMP:16897"/>
        <dbReference type="Rhea" id="RHEA-COMP:17067"/>
        <dbReference type="ChEBI" id="CHEBI:15378"/>
        <dbReference type="ChEBI" id="CHEBI:136412"/>
        <dbReference type="ChEBI" id="CHEBI:157695"/>
        <dbReference type="ChEBI" id="CHEBI:167181"/>
        <dbReference type="EC" id="4.2.99.18"/>
    </reaction>
</comment>
<dbReference type="InterPro" id="IPR003651">
    <property type="entry name" value="Endonuclease3_FeS-loop_motif"/>
</dbReference>
<keyword evidence="3 12" id="KW-0479">Metal-binding</keyword>
<dbReference type="Pfam" id="PF10576">
    <property type="entry name" value="EndIII_4Fe-2S"/>
    <property type="match status" value="1"/>
</dbReference>
<keyword evidence="14" id="KW-0540">Nuclease</keyword>
<dbReference type="PANTHER" id="PTHR10359:SF18">
    <property type="entry name" value="ENDONUCLEASE III"/>
    <property type="match status" value="1"/>
</dbReference>
<evidence type="ECO:0000256" key="10">
    <source>
        <dbReference type="ARBA" id="ARBA00023239"/>
    </source>
</evidence>
<dbReference type="EC" id="4.2.99.18" evidence="12"/>
<dbReference type="InterPro" id="IPR023170">
    <property type="entry name" value="HhH_base_excis_C"/>
</dbReference>
<evidence type="ECO:0000256" key="4">
    <source>
        <dbReference type="ARBA" id="ARBA00022763"/>
    </source>
</evidence>
<sequence length="217" mass="24205">MLSGKRTVEALNRMELMYPDAKGELNHETPFQYLIAVILSAQATDVSVNKVTPGLFASYPTAKDLAKASLEDVMSKIRTIGLYKNKAKNIIKTSQMLVELYDGEIPETIKELVKLPGVGIKTANVVAGDMFGVPAIAVDTHVERVAKRLRISKQSASVNEVEEVLMKKIPRERWVQAHHTIILFGRYHCTARSPKCDACPLLDLCLEGQRNMKKKEK</sequence>
<organism evidence="14 15">
    <name type="scientific">Vagococcus fluvialis</name>
    <dbReference type="NCBI Taxonomy" id="2738"/>
    <lineage>
        <taxon>Bacteria</taxon>
        <taxon>Bacillati</taxon>
        <taxon>Bacillota</taxon>
        <taxon>Bacilli</taxon>
        <taxon>Lactobacillales</taxon>
        <taxon>Enterococcaceae</taxon>
        <taxon>Vagococcus</taxon>
    </lineage>
</organism>
<evidence type="ECO:0000259" key="13">
    <source>
        <dbReference type="SMART" id="SM00478"/>
    </source>
</evidence>
<evidence type="ECO:0000256" key="12">
    <source>
        <dbReference type="HAMAP-Rule" id="MF_00942"/>
    </source>
</evidence>
<evidence type="ECO:0000256" key="6">
    <source>
        <dbReference type="ARBA" id="ARBA00023004"/>
    </source>
</evidence>
<keyword evidence="4 12" id="KW-0227">DNA damage</keyword>
<comment type="caution">
    <text evidence="14">The sequence shown here is derived from an EMBL/GenBank/DDBJ whole genome shotgun (WGS) entry which is preliminary data.</text>
</comment>
<accession>A0A369AVH0</accession>
<dbReference type="PIRSF" id="PIRSF001435">
    <property type="entry name" value="Nth"/>
    <property type="match status" value="1"/>
</dbReference>